<proteinExistence type="predicted"/>
<keyword evidence="3" id="KW-1185">Reference proteome</keyword>
<dbReference type="InterPro" id="IPR016883">
    <property type="entry name" value="UCP028431"/>
</dbReference>
<reference evidence="2 3" key="1">
    <citation type="submission" date="2022-03" db="EMBL/GenBank/DDBJ databases">
        <authorList>
            <person name="Brunel B."/>
        </authorList>
    </citation>
    <scope>NUCLEOTIDE SEQUENCE [LARGE SCALE GENOMIC DNA]</scope>
    <source>
        <strain evidence="2">STM5069sample</strain>
    </source>
</reference>
<organism evidence="2 3">
    <name type="scientific">Mesorhizobium escarrei</name>
    <dbReference type="NCBI Taxonomy" id="666018"/>
    <lineage>
        <taxon>Bacteria</taxon>
        <taxon>Pseudomonadati</taxon>
        <taxon>Pseudomonadota</taxon>
        <taxon>Alphaproteobacteria</taxon>
        <taxon>Hyphomicrobiales</taxon>
        <taxon>Phyllobacteriaceae</taxon>
        <taxon>Mesorhizobium</taxon>
    </lineage>
</organism>
<gene>
    <name evidence="2" type="ORF">MES5069_510028</name>
</gene>
<dbReference type="Pfam" id="PF10091">
    <property type="entry name" value="Glycoamylase"/>
    <property type="match status" value="1"/>
</dbReference>
<feature type="domain" description="Glycoamylase-like" evidence="1">
    <location>
        <begin position="266"/>
        <end position="479"/>
    </location>
</feature>
<evidence type="ECO:0000259" key="1">
    <source>
        <dbReference type="Pfam" id="PF10091"/>
    </source>
</evidence>
<sequence>MLTKSLLTNTDPFALFETPGNVFKGRTSTPHGRLPNTALRALSAKSEWLSPDQGPSSLARGVGGRGAHVVVRTETLPRISIGRKHTGTPHPDARLDELLDIVQQQTLRYFWDFGHPTSGLARERSNATPHIVTTGGSGFGIMAILAGVERGWIDRQAALDRLTTMVCFLCEAERHHGAFPHWMDGDSGRTIPFSHHDDGGDIVETAYLMVGLLSARQYFRGTEAKECFLRSLINALWQDVEWDWFARGSDSLFWHWSPVHGWAMEHPINGWNECLITFVLAAAAPRYPIAPSVYHCGWTAGQAFANGRSFDGVTLPLGPDHGGPLFFGHYSFLGLDPRRLRDCYADYWQQNVAFTRINQAHCIRNPEKFDGYSAECWGLTASDSIHGYVAHAPDRDCGVIAPTGALGCFPYAPAESKRALRHFASRGDRLWGEYGFRDAFSPAMDWYADSYLAIDQGPIVAMIENYRSGLLWRLFMSCPETRAGLARLGFSQRANAAAMS</sequence>
<dbReference type="RefSeq" id="WP_254020674.1">
    <property type="nucleotide sequence ID" value="NZ_CAKXZT010000148.1"/>
</dbReference>
<dbReference type="EMBL" id="CAKXZT010000148">
    <property type="protein sequence ID" value="CAH2406092.1"/>
    <property type="molecule type" value="Genomic_DNA"/>
</dbReference>
<dbReference type="Proteomes" id="UP001153050">
    <property type="component" value="Unassembled WGS sequence"/>
</dbReference>
<dbReference type="Gene3D" id="1.50.10.140">
    <property type="match status" value="1"/>
</dbReference>
<protein>
    <submittedName>
        <fullName evidence="2">Beta-glucosidase</fullName>
    </submittedName>
</protein>
<comment type="caution">
    <text evidence="2">The sequence shown here is derived from an EMBL/GenBank/DDBJ whole genome shotgun (WGS) entry which is preliminary data.</text>
</comment>
<name>A0ABM9EA41_9HYPH</name>
<accession>A0ABM9EA41</accession>
<dbReference type="InterPro" id="IPR019282">
    <property type="entry name" value="Glycoamylase-like_cons_dom"/>
</dbReference>
<dbReference type="PIRSF" id="PIRSF028431">
    <property type="entry name" value="UCP028431"/>
    <property type="match status" value="1"/>
</dbReference>
<evidence type="ECO:0000313" key="2">
    <source>
        <dbReference type="EMBL" id="CAH2406092.1"/>
    </source>
</evidence>
<evidence type="ECO:0000313" key="3">
    <source>
        <dbReference type="Proteomes" id="UP001153050"/>
    </source>
</evidence>